<evidence type="ECO:0000313" key="9">
    <source>
        <dbReference type="Proteomes" id="UP001439008"/>
    </source>
</evidence>
<keyword evidence="5" id="KW-0694">RNA-binding</keyword>
<dbReference type="Proteomes" id="UP001439008">
    <property type="component" value="Unassembled WGS sequence"/>
</dbReference>
<accession>A0ABV2AMD9</accession>
<dbReference type="Pfam" id="PF05183">
    <property type="entry name" value="RdRP"/>
    <property type="match status" value="1"/>
</dbReference>
<comment type="similarity">
    <text evidence="5">Belongs to the RdRP family.</text>
</comment>
<dbReference type="PROSITE" id="PS50865">
    <property type="entry name" value="ZF_MYND_2"/>
    <property type="match status" value="1"/>
</dbReference>
<evidence type="ECO:0000256" key="6">
    <source>
        <dbReference type="SAM" id="MobiDB-lite"/>
    </source>
</evidence>
<organism evidence="8 9">
    <name type="scientific">Bonamia ostreae</name>
    <dbReference type="NCBI Taxonomy" id="126728"/>
    <lineage>
        <taxon>Eukaryota</taxon>
        <taxon>Sar</taxon>
        <taxon>Rhizaria</taxon>
        <taxon>Endomyxa</taxon>
        <taxon>Ascetosporea</taxon>
        <taxon>Haplosporida</taxon>
        <taxon>Bonamia</taxon>
    </lineage>
</organism>
<dbReference type="Gene3D" id="6.10.140.2220">
    <property type="match status" value="1"/>
</dbReference>
<reference evidence="8 9" key="1">
    <citation type="journal article" date="2024" name="BMC Biol.">
        <title>Comparative genomics of Ascetosporea gives new insight into the evolutionary basis for animal parasitism in Rhizaria.</title>
        <authorList>
            <person name="Hiltunen Thoren M."/>
            <person name="Onut-Brannstrom I."/>
            <person name="Alfjorden A."/>
            <person name="Peckova H."/>
            <person name="Swords F."/>
            <person name="Hooper C."/>
            <person name="Holzer A.S."/>
            <person name="Bass D."/>
            <person name="Burki F."/>
        </authorList>
    </citation>
    <scope>NUCLEOTIDE SEQUENCE [LARGE SCALE GENOMIC DNA]</scope>
    <source>
        <strain evidence="8">20-A016</strain>
    </source>
</reference>
<keyword evidence="3" id="KW-0862">Zinc</keyword>
<comment type="caution">
    <text evidence="8">The sequence shown here is derived from an EMBL/GenBank/DDBJ whole genome shotgun (WGS) entry which is preliminary data.</text>
</comment>
<keyword evidence="9" id="KW-1185">Reference proteome</keyword>
<keyword evidence="1" id="KW-0479">Metal-binding</keyword>
<keyword evidence="5" id="KW-0808">Transferase</keyword>
<name>A0ABV2AMD9_9EUKA</name>
<sequence>MSDSLKKEFTCDMCKKPSTSAKICRCKMAIYCDEECQAKHWDKHKKECEKFRHLFNKNSDISSDSSDFADFEIPRDTKTDFDELDIFEYFENSQIDDFCDFETAQTPKISNNEKDIEKPKTQKSPENNNLSVIDEFEDYEKKSNLDAENRFVLNLSDFNEYNFTEGIKKLLLKFKFDESKLIPFPKMRDSWEIKNLDVMPPDGTFMLFERSSLKIDNFLSVTFYADFLPAKCAVREAHFQTLRAKKSDRSAYEHFYRREEKLRRRERKMSRFYSEAISQFLRNGIKVINSFRSDVNGIYRFAGHSNSQIKNNSCYLVKAPSAEIHQTLHSIGNFDEIDDLVKLVKFLRFRKKFALLHMSIRNVHVICNFVYQCKKSEQAK</sequence>
<keyword evidence="5" id="KW-0548">Nucleotidyltransferase</keyword>
<dbReference type="Pfam" id="PF01753">
    <property type="entry name" value="zf-MYND"/>
    <property type="match status" value="1"/>
</dbReference>
<dbReference type="InterPro" id="IPR002893">
    <property type="entry name" value="Znf_MYND"/>
</dbReference>
<feature type="domain" description="MYND-type" evidence="7">
    <location>
        <begin position="11"/>
        <end position="48"/>
    </location>
</feature>
<dbReference type="EC" id="2.7.7.48" evidence="5"/>
<evidence type="ECO:0000259" key="7">
    <source>
        <dbReference type="PROSITE" id="PS50865"/>
    </source>
</evidence>
<protein>
    <recommendedName>
        <fullName evidence="5">RNA-dependent RNA polymerase</fullName>
        <ecNumber evidence="5">2.7.7.48</ecNumber>
    </recommendedName>
</protein>
<evidence type="ECO:0000256" key="5">
    <source>
        <dbReference type="RuleBase" id="RU363098"/>
    </source>
</evidence>
<evidence type="ECO:0000313" key="8">
    <source>
        <dbReference type="EMBL" id="MES1920846.1"/>
    </source>
</evidence>
<evidence type="ECO:0000256" key="1">
    <source>
        <dbReference type="ARBA" id="ARBA00022723"/>
    </source>
</evidence>
<proteinExistence type="inferred from homology"/>
<evidence type="ECO:0000256" key="2">
    <source>
        <dbReference type="ARBA" id="ARBA00022771"/>
    </source>
</evidence>
<keyword evidence="5" id="KW-0696">RNA-directed RNA polymerase</keyword>
<dbReference type="PROSITE" id="PS01360">
    <property type="entry name" value="ZF_MYND_1"/>
    <property type="match status" value="1"/>
</dbReference>
<gene>
    <name evidence="8" type="ORF">MHBO_002472</name>
</gene>
<keyword evidence="2 4" id="KW-0863">Zinc-finger</keyword>
<feature type="region of interest" description="Disordered" evidence="6">
    <location>
        <begin position="110"/>
        <end position="129"/>
    </location>
</feature>
<dbReference type="InterPro" id="IPR057596">
    <property type="entry name" value="RDRP_core"/>
</dbReference>
<comment type="catalytic activity">
    <reaction evidence="5">
        <text>RNA(n) + a ribonucleoside 5'-triphosphate = RNA(n+1) + diphosphate</text>
        <dbReference type="Rhea" id="RHEA:21248"/>
        <dbReference type="Rhea" id="RHEA-COMP:14527"/>
        <dbReference type="Rhea" id="RHEA-COMP:17342"/>
        <dbReference type="ChEBI" id="CHEBI:33019"/>
        <dbReference type="ChEBI" id="CHEBI:61557"/>
        <dbReference type="ChEBI" id="CHEBI:140395"/>
        <dbReference type="EC" id="2.7.7.48"/>
    </reaction>
</comment>
<feature type="compositionally biased region" description="Basic and acidic residues" evidence="6">
    <location>
        <begin position="111"/>
        <end position="120"/>
    </location>
</feature>
<evidence type="ECO:0000256" key="3">
    <source>
        <dbReference type="ARBA" id="ARBA00022833"/>
    </source>
</evidence>
<evidence type="ECO:0000256" key="4">
    <source>
        <dbReference type="PROSITE-ProRule" id="PRU00134"/>
    </source>
</evidence>
<dbReference type="EMBL" id="JBDODL010000905">
    <property type="protein sequence ID" value="MES1920846.1"/>
    <property type="molecule type" value="Genomic_DNA"/>
</dbReference>
<dbReference type="SUPFAM" id="SSF144232">
    <property type="entry name" value="HIT/MYND zinc finger-like"/>
    <property type="match status" value="1"/>
</dbReference>